<dbReference type="AlphaFoldDB" id="A0A7G9S0Y7"/>
<evidence type="ECO:0000313" key="9">
    <source>
        <dbReference type="EMBL" id="QNN61512.1"/>
    </source>
</evidence>
<dbReference type="RefSeq" id="WP_187534712.1">
    <property type="nucleotide sequence ID" value="NZ_CBCSHU010000013.1"/>
</dbReference>
<dbReference type="InterPro" id="IPR008995">
    <property type="entry name" value="Mo/tungstate-bd_C_term_dom"/>
</dbReference>
<keyword evidence="5 7" id="KW-1278">Translocase</keyword>
<dbReference type="InterPro" id="IPR003439">
    <property type="entry name" value="ABC_transporter-like_ATP-bd"/>
</dbReference>
<dbReference type="PROSITE" id="PS00211">
    <property type="entry name" value="ABC_TRANSPORTER_1"/>
    <property type="match status" value="1"/>
</dbReference>
<dbReference type="InterPro" id="IPR050093">
    <property type="entry name" value="ABC_SmlMolc_Importer"/>
</dbReference>
<name>A0A7G9S0Y7_9FIRM</name>
<dbReference type="GO" id="GO:0005524">
    <property type="term" value="F:ATP binding"/>
    <property type="evidence" value="ECO:0007669"/>
    <property type="project" value="UniProtKB-KW"/>
</dbReference>
<sequence length="349" mass="39841">MEREALIQFKNIVKSFDDQLVLKGINLDIYENEFVTLLGPSGCGKTTLLRILGGFLEQNSGEVYFDDIEITQVPAYKREVNTVFQRYALFPHMDVYDNIAFGLRIKKENEDVVKQKVEKMLKLVGLVGFEHRSVTLLSGGQQQRVAIARALVNEPMVLLLDEPLGALDLKMRKEMQRELKEIQQNVGITFIYVTHDQEEALTMSDKIVVMNEGEIQQIGSPMDIYNEPENKFVAHFIGDSNIIEGTMIKDFLVSFDDAEFECVDQGFDENESVDIVIRPEDIDIVDVEKGKLTGIVESITFKGVHYEIVVATPQRNFIVHTTDNSEEGKEVGIHFYPEDIHVMYPMEMY</sequence>
<dbReference type="GO" id="GO:0015594">
    <property type="term" value="F:ABC-type putrescine transporter activity"/>
    <property type="evidence" value="ECO:0007669"/>
    <property type="project" value="InterPro"/>
</dbReference>
<protein>
    <recommendedName>
        <fullName evidence="7">Spermidine/putrescine import ATP-binding protein PotA</fullName>
        <ecNumber evidence="7">7.6.2.11</ecNumber>
    </recommendedName>
</protein>
<comment type="function">
    <text evidence="7">Part of the ABC transporter complex PotABCD involved in spermidine/putrescine import. Responsible for energy coupling to the transport system.</text>
</comment>
<dbReference type="NCBIfam" id="TIGR01187">
    <property type="entry name" value="potA"/>
    <property type="match status" value="1"/>
</dbReference>
<evidence type="ECO:0000313" key="10">
    <source>
        <dbReference type="Proteomes" id="UP000515928"/>
    </source>
</evidence>
<evidence type="ECO:0000256" key="4">
    <source>
        <dbReference type="ARBA" id="ARBA00022840"/>
    </source>
</evidence>
<reference evidence="9 10" key="1">
    <citation type="submission" date="2020-08" db="EMBL/GenBank/DDBJ databases">
        <title>Genome sequence of Erysipelothrix inopinata DSM 15511T.</title>
        <authorList>
            <person name="Hyun D.-W."/>
            <person name="Bae J.-W."/>
        </authorList>
    </citation>
    <scope>NUCLEOTIDE SEQUENCE [LARGE SCALE GENOMIC DNA]</scope>
    <source>
        <strain evidence="9 10">DSM 15511</strain>
    </source>
</reference>
<evidence type="ECO:0000256" key="3">
    <source>
        <dbReference type="ARBA" id="ARBA00022741"/>
    </source>
</evidence>
<gene>
    <name evidence="7" type="primary">potA</name>
    <name evidence="9" type="ORF">H9L01_03890</name>
</gene>
<evidence type="ECO:0000256" key="2">
    <source>
        <dbReference type="ARBA" id="ARBA00022475"/>
    </source>
</evidence>
<comment type="catalytic activity">
    <reaction evidence="7">
        <text>ATP + H2O + polyamine-[polyamine-binding protein]Side 1 = ADP + phosphate + polyamineSide 2 + [polyamine-binding protein]Side 1.</text>
        <dbReference type="EC" id="7.6.2.11"/>
    </reaction>
</comment>
<dbReference type="SUPFAM" id="SSF52540">
    <property type="entry name" value="P-loop containing nucleoside triphosphate hydrolases"/>
    <property type="match status" value="1"/>
</dbReference>
<dbReference type="InterPro" id="IPR017871">
    <property type="entry name" value="ABC_transporter-like_CS"/>
</dbReference>
<keyword evidence="2 7" id="KW-1003">Cell membrane</keyword>
<keyword evidence="6 7" id="KW-0472">Membrane</keyword>
<dbReference type="Gene3D" id="2.40.50.140">
    <property type="entry name" value="Nucleic acid-binding proteins"/>
    <property type="match status" value="1"/>
</dbReference>
<evidence type="ECO:0000256" key="7">
    <source>
        <dbReference type="RuleBase" id="RU364083"/>
    </source>
</evidence>
<evidence type="ECO:0000256" key="5">
    <source>
        <dbReference type="ARBA" id="ARBA00022967"/>
    </source>
</evidence>
<dbReference type="InterPro" id="IPR013611">
    <property type="entry name" value="Transp-assoc_OB_typ2"/>
</dbReference>
<dbReference type="NCBIfam" id="NF043075">
    <property type="entry name" value="MMSYN1_0197"/>
    <property type="match status" value="1"/>
</dbReference>
<dbReference type="SMART" id="SM00382">
    <property type="entry name" value="AAA"/>
    <property type="match status" value="1"/>
</dbReference>
<dbReference type="GO" id="GO:0016887">
    <property type="term" value="F:ATP hydrolysis activity"/>
    <property type="evidence" value="ECO:0007669"/>
    <property type="project" value="InterPro"/>
</dbReference>
<dbReference type="PANTHER" id="PTHR42781">
    <property type="entry name" value="SPERMIDINE/PUTRESCINE IMPORT ATP-BINDING PROTEIN POTA"/>
    <property type="match status" value="1"/>
</dbReference>
<dbReference type="KEGG" id="eio:H9L01_03890"/>
<dbReference type="InterPro" id="IPR003593">
    <property type="entry name" value="AAA+_ATPase"/>
</dbReference>
<dbReference type="InterPro" id="IPR027417">
    <property type="entry name" value="P-loop_NTPase"/>
</dbReference>
<dbReference type="Gene3D" id="3.40.50.300">
    <property type="entry name" value="P-loop containing nucleotide triphosphate hydrolases"/>
    <property type="match status" value="1"/>
</dbReference>
<dbReference type="CDD" id="cd03300">
    <property type="entry name" value="ABC_PotA_N"/>
    <property type="match status" value="1"/>
</dbReference>
<dbReference type="Pfam" id="PF08402">
    <property type="entry name" value="TOBE_2"/>
    <property type="match status" value="1"/>
</dbReference>
<keyword evidence="10" id="KW-1185">Reference proteome</keyword>
<comment type="similarity">
    <text evidence="7">Belongs to the ABC transporter superfamily. Spermidine/putrescine importer (TC 3.A.1.11.1) family.</text>
</comment>
<dbReference type="EC" id="7.6.2.11" evidence="7"/>
<dbReference type="InterPro" id="IPR017879">
    <property type="entry name" value="PotA_ATP-bd"/>
</dbReference>
<accession>A0A7G9S0Y7</accession>
<dbReference type="Gene3D" id="2.40.50.100">
    <property type="match status" value="1"/>
</dbReference>
<dbReference type="PANTHER" id="PTHR42781:SF4">
    <property type="entry name" value="SPERMIDINE_PUTRESCINE IMPORT ATP-BINDING PROTEIN POTA"/>
    <property type="match status" value="1"/>
</dbReference>
<dbReference type="PROSITE" id="PS50893">
    <property type="entry name" value="ABC_TRANSPORTER_2"/>
    <property type="match status" value="1"/>
</dbReference>
<dbReference type="Proteomes" id="UP000515928">
    <property type="component" value="Chromosome"/>
</dbReference>
<evidence type="ECO:0000256" key="6">
    <source>
        <dbReference type="ARBA" id="ARBA00023136"/>
    </source>
</evidence>
<feature type="domain" description="ABC transporter" evidence="8">
    <location>
        <begin position="7"/>
        <end position="237"/>
    </location>
</feature>
<keyword evidence="1 7" id="KW-0813">Transport</keyword>
<comment type="subunit">
    <text evidence="7">The complex is composed of two ATP-binding proteins (PotA), two transmembrane proteins (PotB and PotC) and a solute-binding protein (PotD).</text>
</comment>
<evidence type="ECO:0000259" key="8">
    <source>
        <dbReference type="PROSITE" id="PS50893"/>
    </source>
</evidence>
<dbReference type="InterPro" id="IPR012340">
    <property type="entry name" value="NA-bd_OB-fold"/>
</dbReference>
<dbReference type="InterPro" id="IPR005893">
    <property type="entry name" value="PotA-like"/>
</dbReference>
<dbReference type="SUPFAM" id="SSF50331">
    <property type="entry name" value="MOP-like"/>
    <property type="match status" value="1"/>
</dbReference>
<dbReference type="EMBL" id="CP060715">
    <property type="protein sequence ID" value="QNN61512.1"/>
    <property type="molecule type" value="Genomic_DNA"/>
</dbReference>
<dbReference type="Pfam" id="PF00005">
    <property type="entry name" value="ABC_tran"/>
    <property type="match status" value="1"/>
</dbReference>
<keyword evidence="3 7" id="KW-0547">Nucleotide-binding</keyword>
<evidence type="ECO:0000256" key="1">
    <source>
        <dbReference type="ARBA" id="ARBA00022448"/>
    </source>
</evidence>
<proteinExistence type="inferred from homology"/>
<dbReference type="GO" id="GO:0043190">
    <property type="term" value="C:ATP-binding cassette (ABC) transporter complex"/>
    <property type="evidence" value="ECO:0007669"/>
    <property type="project" value="InterPro"/>
</dbReference>
<organism evidence="9 10">
    <name type="scientific">Erysipelothrix inopinata</name>
    <dbReference type="NCBI Taxonomy" id="225084"/>
    <lineage>
        <taxon>Bacteria</taxon>
        <taxon>Bacillati</taxon>
        <taxon>Bacillota</taxon>
        <taxon>Erysipelotrichia</taxon>
        <taxon>Erysipelotrichales</taxon>
        <taxon>Erysipelotrichaceae</taxon>
        <taxon>Erysipelothrix</taxon>
    </lineage>
</organism>
<keyword evidence="4 7" id="KW-0067">ATP-binding</keyword>
<dbReference type="FunFam" id="3.40.50.300:FF:000133">
    <property type="entry name" value="Spermidine/putrescine import ATP-binding protein PotA"/>
    <property type="match status" value="1"/>
</dbReference>